<dbReference type="Pfam" id="PF07690">
    <property type="entry name" value="MFS_1"/>
    <property type="match status" value="2"/>
</dbReference>
<sequence length="427" mass="47004">MKRWMGYWIVFFLLGVGNEVVLCVSTLMLAARALSLSDIAFVMMLGFAGTTILEVPSGVMSDLWGRERLWILSVLCSLMWLAACFIGTVPLIAMGAVINGIGVALRSGTLDALYVEEWIACSGKERIARAGMWSTLFTYLGFAVGALVSGALPRVWKETTPYTLHLLVSASIFSIMLIVACKAVREVPRKQTEKSGSFFGSVTQIYTQLRQAIHLTRQTPLLFLIASAAVVMGFSTVGVELYWQPRLQALSQPEQLAWMLSICSFFSMGMLAVSGIGAAAILERVHSTAGKVAVYAVYRFTMIAVMVCMAFLLKSWVFAAFYVLYYLIMGGQDTVEGVLLHQVVPNEQRGTVMSVQSLALRFGGMISQALRGVLLLKIELMQVWLLLAVIHAIGFMLCLWIFGKRRKAKADKNVKKMGEKAENLTCP</sequence>
<comment type="caution">
    <text evidence="9">The sequence shown here is derived from an EMBL/GenBank/DDBJ whole genome shotgun (WGS) entry which is preliminary data.</text>
</comment>
<dbReference type="InterPro" id="IPR036259">
    <property type="entry name" value="MFS_trans_sf"/>
</dbReference>
<evidence type="ECO:0000313" key="9">
    <source>
        <dbReference type="EMBL" id="HJB40073.1"/>
    </source>
</evidence>
<feature type="transmembrane region" description="Helical" evidence="7">
    <location>
        <begin position="255"/>
        <end position="282"/>
    </location>
</feature>
<gene>
    <name evidence="9" type="ORF">H9943_06715</name>
</gene>
<evidence type="ECO:0000256" key="5">
    <source>
        <dbReference type="ARBA" id="ARBA00022989"/>
    </source>
</evidence>
<evidence type="ECO:0000259" key="8">
    <source>
        <dbReference type="PROSITE" id="PS50850"/>
    </source>
</evidence>
<dbReference type="InterPro" id="IPR011701">
    <property type="entry name" value="MFS"/>
</dbReference>
<feature type="transmembrane region" description="Helical" evidence="7">
    <location>
        <begin position="39"/>
        <end position="57"/>
    </location>
</feature>
<evidence type="ECO:0000313" key="10">
    <source>
        <dbReference type="Proteomes" id="UP000824209"/>
    </source>
</evidence>
<keyword evidence="2" id="KW-0813">Transport</keyword>
<keyword evidence="3" id="KW-1003">Cell membrane</keyword>
<keyword evidence="5 7" id="KW-1133">Transmembrane helix</keyword>
<evidence type="ECO:0000256" key="7">
    <source>
        <dbReference type="SAM" id="Phobius"/>
    </source>
</evidence>
<dbReference type="SUPFAM" id="SSF103473">
    <property type="entry name" value="MFS general substrate transporter"/>
    <property type="match status" value="1"/>
</dbReference>
<proteinExistence type="predicted"/>
<dbReference type="GO" id="GO:0022857">
    <property type="term" value="F:transmembrane transporter activity"/>
    <property type="evidence" value="ECO:0007669"/>
    <property type="project" value="InterPro"/>
</dbReference>
<evidence type="ECO:0000256" key="3">
    <source>
        <dbReference type="ARBA" id="ARBA00022475"/>
    </source>
</evidence>
<evidence type="ECO:0000256" key="2">
    <source>
        <dbReference type="ARBA" id="ARBA00022448"/>
    </source>
</evidence>
<dbReference type="CDD" id="cd06174">
    <property type="entry name" value="MFS"/>
    <property type="match status" value="1"/>
</dbReference>
<reference evidence="9" key="1">
    <citation type="journal article" date="2021" name="PeerJ">
        <title>Extensive microbial diversity within the chicken gut microbiome revealed by metagenomics and culture.</title>
        <authorList>
            <person name="Gilroy R."/>
            <person name="Ravi A."/>
            <person name="Getino M."/>
            <person name="Pursley I."/>
            <person name="Horton D.L."/>
            <person name="Alikhan N.F."/>
            <person name="Baker D."/>
            <person name="Gharbi K."/>
            <person name="Hall N."/>
            <person name="Watson M."/>
            <person name="Adriaenssens E.M."/>
            <person name="Foster-Nyarko E."/>
            <person name="Jarju S."/>
            <person name="Secka A."/>
            <person name="Antonio M."/>
            <person name="Oren A."/>
            <person name="Chaudhuri R.R."/>
            <person name="La Ragione R."/>
            <person name="Hildebrand F."/>
            <person name="Pallen M.J."/>
        </authorList>
    </citation>
    <scope>NUCLEOTIDE SEQUENCE</scope>
    <source>
        <strain evidence="9">ChiBcec8-14828</strain>
    </source>
</reference>
<dbReference type="Gene3D" id="1.20.1250.20">
    <property type="entry name" value="MFS general substrate transporter like domains"/>
    <property type="match status" value="1"/>
</dbReference>
<dbReference type="GO" id="GO:0005886">
    <property type="term" value="C:plasma membrane"/>
    <property type="evidence" value="ECO:0007669"/>
    <property type="project" value="UniProtKB-SubCell"/>
</dbReference>
<reference evidence="9" key="2">
    <citation type="submission" date="2021-04" db="EMBL/GenBank/DDBJ databases">
        <authorList>
            <person name="Gilroy R."/>
        </authorList>
    </citation>
    <scope>NUCLEOTIDE SEQUENCE</scope>
    <source>
        <strain evidence="9">ChiBcec8-14828</strain>
    </source>
</reference>
<feature type="transmembrane region" description="Helical" evidence="7">
    <location>
        <begin position="136"/>
        <end position="156"/>
    </location>
</feature>
<dbReference type="AlphaFoldDB" id="A0A9D2M492"/>
<feature type="transmembrane region" description="Helical" evidence="7">
    <location>
        <begin position="221"/>
        <end position="243"/>
    </location>
</feature>
<accession>A0A9D2M492</accession>
<feature type="transmembrane region" description="Helical" evidence="7">
    <location>
        <begin position="6"/>
        <end position="27"/>
    </location>
</feature>
<name>A0A9D2M492_9FIRM</name>
<feature type="domain" description="Major facilitator superfamily (MFS) profile" evidence="8">
    <location>
        <begin position="3"/>
        <end position="406"/>
    </location>
</feature>
<evidence type="ECO:0000256" key="4">
    <source>
        <dbReference type="ARBA" id="ARBA00022692"/>
    </source>
</evidence>
<keyword evidence="4 7" id="KW-0812">Transmembrane</keyword>
<evidence type="ECO:0000256" key="6">
    <source>
        <dbReference type="ARBA" id="ARBA00023136"/>
    </source>
</evidence>
<feature type="transmembrane region" description="Helical" evidence="7">
    <location>
        <begin position="162"/>
        <end position="184"/>
    </location>
</feature>
<feature type="transmembrane region" description="Helical" evidence="7">
    <location>
        <begin position="383"/>
        <end position="402"/>
    </location>
</feature>
<dbReference type="InterPro" id="IPR020846">
    <property type="entry name" value="MFS_dom"/>
</dbReference>
<comment type="subcellular location">
    <subcellularLocation>
        <location evidence="1">Cell membrane</location>
        <topology evidence="1">Multi-pass membrane protein</topology>
    </subcellularLocation>
</comment>
<feature type="transmembrane region" description="Helical" evidence="7">
    <location>
        <begin position="303"/>
        <end position="328"/>
    </location>
</feature>
<organism evidence="9 10">
    <name type="scientific">Candidatus Ruthenibacterium avium</name>
    <dbReference type="NCBI Taxonomy" id="2838751"/>
    <lineage>
        <taxon>Bacteria</taxon>
        <taxon>Bacillati</taxon>
        <taxon>Bacillota</taxon>
        <taxon>Clostridia</taxon>
        <taxon>Eubacteriales</taxon>
        <taxon>Oscillospiraceae</taxon>
        <taxon>Ruthenibacterium</taxon>
    </lineage>
</organism>
<protein>
    <submittedName>
        <fullName evidence="9">MFS transporter</fullName>
    </submittedName>
</protein>
<dbReference type="InterPro" id="IPR050171">
    <property type="entry name" value="MFS_Transporters"/>
</dbReference>
<evidence type="ECO:0000256" key="1">
    <source>
        <dbReference type="ARBA" id="ARBA00004651"/>
    </source>
</evidence>
<dbReference type="PROSITE" id="PS50850">
    <property type="entry name" value="MFS"/>
    <property type="match status" value="1"/>
</dbReference>
<dbReference type="EMBL" id="DWYA01000057">
    <property type="protein sequence ID" value="HJB40073.1"/>
    <property type="molecule type" value="Genomic_DNA"/>
</dbReference>
<feature type="transmembrane region" description="Helical" evidence="7">
    <location>
        <begin position="69"/>
        <end position="98"/>
    </location>
</feature>
<dbReference type="Proteomes" id="UP000824209">
    <property type="component" value="Unassembled WGS sequence"/>
</dbReference>
<dbReference type="PANTHER" id="PTHR23517">
    <property type="entry name" value="RESISTANCE PROTEIN MDTM, PUTATIVE-RELATED-RELATED"/>
    <property type="match status" value="1"/>
</dbReference>
<keyword evidence="6 7" id="KW-0472">Membrane</keyword>